<organism evidence="2 3">
    <name type="scientific">Octadecabacter antarcticus 307</name>
    <dbReference type="NCBI Taxonomy" id="391626"/>
    <lineage>
        <taxon>Bacteria</taxon>
        <taxon>Pseudomonadati</taxon>
        <taxon>Pseudomonadota</taxon>
        <taxon>Alphaproteobacteria</taxon>
        <taxon>Rhodobacterales</taxon>
        <taxon>Roseobacteraceae</taxon>
        <taxon>Octadecabacter</taxon>
    </lineage>
</organism>
<feature type="region of interest" description="Disordered" evidence="1">
    <location>
        <begin position="42"/>
        <end position="65"/>
    </location>
</feature>
<dbReference type="EMBL" id="CP003740">
    <property type="protein sequence ID" value="AGI69257.1"/>
    <property type="molecule type" value="Genomic_DNA"/>
</dbReference>
<accession>M9RAN3</accession>
<dbReference type="STRING" id="391626.OAN307_c38120"/>
<evidence type="ECO:0000256" key="1">
    <source>
        <dbReference type="SAM" id="MobiDB-lite"/>
    </source>
</evidence>
<dbReference type="HOGENOM" id="CLU_2845499_0_0_5"/>
<dbReference type="AlphaFoldDB" id="M9RAN3"/>
<evidence type="ECO:0000313" key="3">
    <source>
        <dbReference type="Proteomes" id="UP000005307"/>
    </source>
</evidence>
<protein>
    <submittedName>
        <fullName evidence="2">Uncharacterized protein</fullName>
    </submittedName>
</protein>
<dbReference type="KEGG" id="oat:OAN307_c38120"/>
<proteinExistence type="predicted"/>
<dbReference type="Proteomes" id="UP000005307">
    <property type="component" value="Chromosome"/>
</dbReference>
<reference evidence="2 3" key="1">
    <citation type="journal article" date="2013" name="PLoS ONE">
        <title>Poles Apart: Arctic and Antarctic Octadecabacter strains Share High Genome Plasticity and a New Type of Xanthorhodopsin.</title>
        <authorList>
            <person name="Vollmers J."/>
            <person name="Voget S."/>
            <person name="Dietrich S."/>
            <person name="Gollnow K."/>
            <person name="Smits M."/>
            <person name="Meyer K."/>
            <person name="Brinkhoff T."/>
            <person name="Simon M."/>
            <person name="Daniel R."/>
        </authorList>
    </citation>
    <scope>NUCLEOTIDE SEQUENCE [LARGE SCALE GENOMIC DNA]</scope>
    <source>
        <strain evidence="2 3">307</strain>
    </source>
</reference>
<gene>
    <name evidence="2" type="ORF">OAN307_c38120</name>
</gene>
<name>M9RAN3_9RHOB</name>
<sequence>MSARGPPLPAGDACIAGTAIPMVRYRRNDSTSAVAYRVDAQTRSLARKVNPPRSKTPQPADLMKR</sequence>
<evidence type="ECO:0000313" key="2">
    <source>
        <dbReference type="EMBL" id="AGI69257.1"/>
    </source>
</evidence>
<keyword evidence="3" id="KW-1185">Reference proteome</keyword>